<protein>
    <submittedName>
        <fullName evidence="2">Glycosyltransferase involved in cell wall bisynthesis</fullName>
    </submittedName>
</protein>
<keyword evidence="3" id="KW-1185">Reference proteome</keyword>
<dbReference type="SUPFAM" id="SSF53756">
    <property type="entry name" value="UDP-Glycosyltransferase/glycogen phosphorylase"/>
    <property type="match status" value="1"/>
</dbReference>
<gene>
    <name evidence="2" type="ORF">SAMN06265173_11817</name>
</gene>
<dbReference type="InterPro" id="IPR001296">
    <property type="entry name" value="Glyco_trans_1"/>
</dbReference>
<name>A0A521ENT5_9RHOB</name>
<accession>A0A521ENT5</accession>
<dbReference type="NCBIfam" id="NF041876">
    <property type="entry name" value="EPS_EpsE"/>
    <property type="match status" value="1"/>
</dbReference>
<dbReference type="GO" id="GO:0016757">
    <property type="term" value="F:glycosyltransferase activity"/>
    <property type="evidence" value="ECO:0007669"/>
    <property type="project" value="InterPro"/>
</dbReference>
<sequence length="425" mass="46784">MFMFLIGPLHGLCCNRKHLDSQDNFVTAPRKLAYLVPQFPGQTHIFFWREIQHLERMGIDVHLFSTLPPPPGLISHSWSDQAINRTTYLASRSVAQVLTALPRLPLRELWAEIMRDGSAAARDILVSIPAARRLLAECKARGITHVHAHSCGRAAMIAALANRLGGLNYSVTLHGPMQDYGPAQHFKWRKATFATIITHKIHAQVQHDLGTDLPARIRIQPMGVDADTLRRDTPYQPPHPGEPLRIFTCARLHFVKGHQDLMDAVRLLLDRGHDLRLDIAGEDDDGGSGYRAVLEQKIHDLNLGDHVTLLGAIDADEVKRRLCDAHLFILASWAEPLGVAYMEAMSCATPTIGTDAGGVPELIENGVDGVLVPPQDPEAMAQAIAALAADPTKLTQLSAAGRDTIVNRFDSRVGAETLVQEIWPD</sequence>
<keyword evidence="2" id="KW-0808">Transferase</keyword>
<evidence type="ECO:0000313" key="2">
    <source>
        <dbReference type="EMBL" id="SMO85565.1"/>
    </source>
</evidence>
<dbReference type="Proteomes" id="UP000316030">
    <property type="component" value="Unassembled WGS sequence"/>
</dbReference>
<dbReference type="PANTHER" id="PTHR12526:SF630">
    <property type="entry name" value="GLYCOSYLTRANSFERASE"/>
    <property type="match status" value="1"/>
</dbReference>
<dbReference type="PANTHER" id="PTHR12526">
    <property type="entry name" value="GLYCOSYLTRANSFERASE"/>
    <property type="match status" value="1"/>
</dbReference>
<evidence type="ECO:0000313" key="3">
    <source>
        <dbReference type="Proteomes" id="UP000316030"/>
    </source>
</evidence>
<evidence type="ECO:0000259" key="1">
    <source>
        <dbReference type="Pfam" id="PF00534"/>
    </source>
</evidence>
<dbReference type="EMBL" id="FXTO01000018">
    <property type="protein sequence ID" value="SMO85565.1"/>
    <property type="molecule type" value="Genomic_DNA"/>
</dbReference>
<feature type="domain" description="Glycosyl transferase family 1" evidence="1">
    <location>
        <begin position="236"/>
        <end position="403"/>
    </location>
</feature>
<dbReference type="AlphaFoldDB" id="A0A521ENT5"/>
<dbReference type="Gene3D" id="3.40.50.2000">
    <property type="entry name" value="Glycogen Phosphorylase B"/>
    <property type="match status" value="2"/>
</dbReference>
<organism evidence="2 3">
    <name type="scientific">Thalassovita litoralis</name>
    <dbReference type="NCBI Taxonomy" id="1010611"/>
    <lineage>
        <taxon>Bacteria</taxon>
        <taxon>Pseudomonadati</taxon>
        <taxon>Pseudomonadota</taxon>
        <taxon>Alphaproteobacteria</taxon>
        <taxon>Rhodobacterales</taxon>
        <taxon>Roseobacteraceae</taxon>
        <taxon>Thalassovita</taxon>
    </lineage>
</organism>
<dbReference type="CDD" id="cd03801">
    <property type="entry name" value="GT4_PimA-like"/>
    <property type="match status" value="1"/>
</dbReference>
<reference evidence="2 3" key="1">
    <citation type="submission" date="2017-05" db="EMBL/GenBank/DDBJ databases">
        <authorList>
            <person name="Varghese N."/>
            <person name="Submissions S."/>
        </authorList>
    </citation>
    <scope>NUCLEOTIDE SEQUENCE [LARGE SCALE GENOMIC DNA]</scope>
    <source>
        <strain evidence="2 3">DSM 29506</strain>
    </source>
</reference>
<dbReference type="Pfam" id="PF00534">
    <property type="entry name" value="Glycos_transf_1"/>
    <property type="match status" value="1"/>
</dbReference>
<proteinExistence type="predicted"/>